<dbReference type="InterPro" id="IPR052702">
    <property type="entry name" value="MscS-like_channel"/>
</dbReference>
<keyword evidence="4 8" id="KW-0812">Transmembrane</keyword>
<dbReference type="PANTHER" id="PTHR30347">
    <property type="entry name" value="POTASSIUM CHANNEL RELATED"/>
    <property type="match status" value="1"/>
</dbReference>
<feature type="transmembrane region" description="Helical" evidence="8">
    <location>
        <begin position="210"/>
        <end position="229"/>
    </location>
</feature>
<dbReference type="OrthoDB" id="9799209at2"/>
<dbReference type="InterPro" id="IPR006685">
    <property type="entry name" value="MscS_channel_2nd"/>
</dbReference>
<dbReference type="PANTHER" id="PTHR30347:SF9">
    <property type="entry name" value="MINICONDUCTANCE MECHANOSENSITIVE CHANNEL MSCM"/>
    <property type="match status" value="1"/>
</dbReference>
<reference evidence="11 12" key="1">
    <citation type="submission" date="2014-03" db="EMBL/GenBank/DDBJ databases">
        <title>Genome of Haematobacter massiliensis CCUG 47968.</title>
        <authorList>
            <person name="Wang D."/>
            <person name="Wang G."/>
        </authorList>
    </citation>
    <scope>NUCLEOTIDE SEQUENCE [LARGE SCALE GENOMIC DNA]</scope>
    <source>
        <strain evidence="11 12">CCUG 47968</strain>
    </source>
</reference>
<feature type="transmembrane region" description="Helical" evidence="8">
    <location>
        <begin position="354"/>
        <end position="372"/>
    </location>
</feature>
<dbReference type="AlphaFoldDB" id="A0A086YCA1"/>
<gene>
    <name evidence="11" type="ORF">CN97_05670</name>
</gene>
<evidence type="ECO:0000313" key="12">
    <source>
        <dbReference type="Proteomes" id="UP000028826"/>
    </source>
</evidence>
<dbReference type="Gene3D" id="1.10.287.1260">
    <property type="match status" value="1"/>
</dbReference>
<name>A0A086YCA1_9RHOB</name>
<feature type="domain" description="DUF3772" evidence="10">
    <location>
        <begin position="134"/>
        <end position="182"/>
    </location>
</feature>
<proteinExistence type="inferred from homology"/>
<comment type="subcellular location">
    <subcellularLocation>
        <location evidence="1">Cell membrane</location>
        <topology evidence="1">Multi-pass membrane protein</topology>
    </subcellularLocation>
</comment>
<protein>
    <submittedName>
        <fullName evidence="11">Mechanosensitive ion channel protein MscS</fullName>
    </submittedName>
</protein>
<dbReference type="eggNOG" id="COG3264">
    <property type="taxonomic scope" value="Bacteria"/>
</dbReference>
<feature type="transmembrane region" description="Helical" evidence="8">
    <location>
        <begin position="556"/>
        <end position="579"/>
    </location>
</feature>
<dbReference type="STRING" id="195105.CN97_05670"/>
<dbReference type="Gene3D" id="2.30.30.60">
    <property type="match status" value="1"/>
</dbReference>
<dbReference type="GO" id="GO:0008381">
    <property type="term" value="F:mechanosensitive monoatomic ion channel activity"/>
    <property type="evidence" value="ECO:0007669"/>
    <property type="project" value="UniProtKB-ARBA"/>
</dbReference>
<dbReference type="InterPro" id="IPR023408">
    <property type="entry name" value="MscS_beta-dom_sf"/>
</dbReference>
<feature type="transmembrane region" description="Helical" evidence="8">
    <location>
        <begin position="401"/>
        <end position="422"/>
    </location>
</feature>
<dbReference type="SUPFAM" id="SSF82689">
    <property type="entry name" value="Mechanosensitive channel protein MscS (YggB), C-terminal domain"/>
    <property type="match status" value="1"/>
</dbReference>
<keyword evidence="12" id="KW-1185">Reference proteome</keyword>
<feature type="transmembrane region" description="Helical" evidence="8">
    <location>
        <begin position="249"/>
        <end position="269"/>
    </location>
</feature>
<accession>A0A086YCA1</accession>
<dbReference type="InterPro" id="IPR011014">
    <property type="entry name" value="MscS_channel_TM-2"/>
</dbReference>
<evidence type="ECO:0000256" key="3">
    <source>
        <dbReference type="ARBA" id="ARBA00022475"/>
    </source>
</evidence>
<dbReference type="GO" id="GO:0005886">
    <property type="term" value="C:plasma membrane"/>
    <property type="evidence" value="ECO:0007669"/>
    <property type="project" value="UniProtKB-SubCell"/>
</dbReference>
<dbReference type="Proteomes" id="UP000028826">
    <property type="component" value="Unassembled WGS sequence"/>
</dbReference>
<comment type="similarity">
    <text evidence="2">Belongs to the MscS (TC 1.A.23) family.</text>
</comment>
<dbReference type="SUPFAM" id="SSF82861">
    <property type="entry name" value="Mechanosensitive channel protein MscS (YggB), transmembrane region"/>
    <property type="match status" value="1"/>
</dbReference>
<sequence>MQRLTGILIALLLALLPVSGVPTGIFATPAIAQETAPATPDFAAWEKTASEIESEVADPEITDQQLDERRAQLVPLRAEFQTAQGANSGRIETLRGQLAALGAPPEDGTTEAPEITARRTELQTQISEAEAPGKAAVEAYTRADNLIKQIDAILRDRQTNALLELSPSPLNPANWTLAAAALLDAGKGIAAEINRHVASDVRRQNLISNLPIILLHLVIAAVILLRGRAVMERLVRNISGRSSLRGAKVIAKLVSLGQVVLPVLGVVLVSRALQLSGMVGVRTSPIVETLPWAGFLVFAALWLAGRLFPDDAGDSQFQLAPERRREARVHIVAFGILLAIRSLLEQIVPNPEPPVYSVLAFPLLVVGGILLFRFGQLLRTHAVNATAANTEVLFRHRLITYVAYVTIAIGALAPLLAAVGYVSAATALIYPAAMTLALIGMVMFLQGLCADIYVLAIKGDEANRGDLVPVLLGFVLCALAVPFLLLIWGARGSDLAEMWIKFREGFNIAGVQVSPTIFLTFVVVFVLGYTVTKLLQGALGASILPKTKLDTGGQRAVVLGVGYVGVVLSAIIAMTAAGINLSSLAILASALSVGIGFGLQNIVQNFVSGIILLIERPVSEGDWIEVAGVQGRVRAISVRSTRIETFDRNHVIVPNASLISGQVTNITRFNLSGRVLQQVTVSGVNDSDHVQKVLEDIAKVPPMVILNPPPSVGLIGIDGGNLTFEMRLIIRDVNFRGEVQDEVLHLIHRRFKEENIVFGIMGSSKTIMADGDGIPYVLPGAIFGDKPPADPVDAEAARDGKAEEQAEENDQRRAGSPTR</sequence>
<evidence type="ECO:0000256" key="8">
    <source>
        <dbReference type="SAM" id="Phobius"/>
    </source>
</evidence>
<keyword evidence="5 8" id="KW-1133">Transmembrane helix</keyword>
<evidence type="ECO:0000259" key="10">
    <source>
        <dbReference type="Pfam" id="PF12607"/>
    </source>
</evidence>
<evidence type="ECO:0000256" key="4">
    <source>
        <dbReference type="ARBA" id="ARBA00022692"/>
    </source>
</evidence>
<feature type="region of interest" description="Disordered" evidence="7">
    <location>
        <begin position="785"/>
        <end position="819"/>
    </location>
</feature>
<feature type="transmembrane region" description="Helical" evidence="8">
    <location>
        <begin position="329"/>
        <end position="348"/>
    </location>
</feature>
<keyword evidence="6 8" id="KW-0472">Membrane</keyword>
<dbReference type="Pfam" id="PF12607">
    <property type="entry name" value="DUF3772"/>
    <property type="match status" value="1"/>
</dbReference>
<dbReference type="RefSeq" id="WP_051910886.1">
    <property type="nucleotide sequence ID" value="NZ_CP035510.1"/>
</dbReference>
<dbReference type="InterPro" id="IPR011066">
    <property type="entry name" value="MscS_channel_C_sf"/>
</dbReference>
<evidence type="ECO:0000256" key="2">
    <source>
        <dbReference type="ARBA" id="ARBA00008017"/>
    </source>
</evidence>
<evidence type="ECO:0000256" key="5">
    <source>
        <dbReference type="ARBA" id="ARBA00022989"/>
    </source>
</evidence>
<feature type="transmembrane region" description="Helical" evidence="8">
    <location>
        <begin position="289"/>
        <end position="308"/>
    </location>
</feature>
<evidence type="ECO:0000256" key="6">
    <source>
        <dbReference type="ARBA" id="ARBA00023136"/>
    </source>
</evidence>
<feature type="transmembrane region" description="Helical" evidence="8">
    <location>
        <begin position="467"/>
        <end position="488"/>
    </location>
</feature>
<dbReference type="EMBL" id="JGYG01000001">
    <property type="protein sequence ID" value="KFI31901.1"/>
    <property type="molecule type" value="Genomic_DNA"/>
</dbReference>
<comment type="caution">
    <text evidence="11">The sequence shown here is derived from an EMBL/GenBank/DDBJ whole genome shotgun (WGS) entry which is preliminary data.</text>
</comment>
<evidence type="ECO:0000256" key="1">
    <source>
        <dbReference type="ARBA" id="ARBA00004651"/>
    </source>
</evidence>
<dbReference type="InterPro" id="IPR022249">
    <property type="entry name" value="DUF3772"/>
</dbReference>
<organism evidence="11 12">
    <name type="scientific">Haematobacter massiliensis</name>
    <dbReference type="NCBI Taxonomy" id="195105"/>
    <lineage>
        <taxon>Bacteria</taxon>
        <taxon>Pseudomonadati</taxon>
        <taxon>Pseudomonadota</taxon>
        <taxon>Alphaproteobacteria</taxon>
        <taxon>Rhodobacterales</taxon>
        <taxon>Paracoccaceae</taxon>
        <taxon>Haematobacter</taxon>
    </lineage>
</organism>
<dbReference type="Pfam" id="PF00924">
    <property type="entry name" value="MS_channel_2nd"/>
    <property type="match status" value="1"/>
</dbReference>
<feature type="transmembrane region" description="Helical" evidence="8">
    <location>
        <begin position="508"/>
        <end position="535"/>
    </location>
</feature>
<feature type="transmembrane region" description="Helical" evidence="8">
    <location>
        <begin position="428"/>
        <end position="455"/>
    </location>
</feature>
<evidence type="ECO:0000256" key="7">
    <source>
        <dbReference type="SAM" id="MobiDB-lite"/>
    </source>
</evidence>
<feature type="compositionally biased region" description="Basic and acidic residues" evidence="7">
    <location>
        <begin position="795"/>
        <end position="813"/>
    </location>
</feature>
<keyword evidence="3" id="KW-1003">Cell membrane</keyword>
<dbReference type="Gene3D" id="3.30.70.100">
    <property type="match status" value="1"/>
</dbReference>
<evidence type="ECO:0000259" key="9">
    <source>
        <dbReference type="Pfam" id="PF00924"/>
    </source>
</evidence>
<feature type="domain" description="Mechanosensitive ion channel MscS" evidence="9">
    <location>
        <begin position="601"/>
        <end position="668"/>
    </location>
</feature>
<dbReference type="SUPFAM" id="SSF50182">
    <property type="entry name" value="Sm-like ribonucleoproteins"/>
    <property type="match status" value="1"/>
</dbReference>
<dbReference type="InterPro" id="IPR010920">
    <property type="entry name" value="LSM_dom_sf"/>
</dbReference>
<evidence type="ECO:0000313" key="11">
    <source>
        <dbReference type="EMBL" id="KFI31901.1"/>
    </source>
</evidence>